<dbReference type="AlphaFoldDB" id="A0A8H7KF81"/>
<sequence>MPPSPFSPQKQKQNPAISTRVRRPRPLGLLKARRAMQSQTPLGALGEQRQFAGIDSGDRDFCLGGTTMRASPLVTKQHQQHHPQASLSAIPQSISSFNNIDLANQTTYSSLMASSSSTSSHHDHPSTSHFGYQDWLDLKHLFNNTCSLYLETRSIETIKALRGVLSECHRFLLSFDDPSILFAAPSRPSDLKNQQQSRVPAGTESFIQKIRESPTASADLPTAFYTLLGTTLLFFGNCISSHPEHAEPGEPSSGIPYWIAALDIFETGENSPSRFFGNTSTSSYGSGVSWDRVVSPREDWLMAIMWGRSLAALADAMLERNKTNPPPPPEPQYFPSPFPVNSDYLKTGTIWDEELDWPTDSPLSIIIARRPPISRRMALADATPDDILQQARDHISRGMFHMPRHAGSPFLPSDLKHTAAPLFTRTRILYDTAYPILLAAEQLNDYDERKEWFSYAESIFSQIKLAHPRHDTQVHRHLSRLPSPSQDVPDVAESIGDGEIETVHGRAWVLIGSSIAEDLEGTMEEDGDDEPTQITPTRQKKAAEARQALERGIELVQSAISRIKNEPLPAGEEEDVEIAYEYESSDYTFTGREIELGEESEDDENTQEGNMSARVREKQPAEPDTEASPTTRSERQRISGLAARIRRQQETEIEKAERIRLLEEGYVSLANVAYLTKNKEEEDKYLRLAEIVKGAGIDEDEDEDMEQDD</sequence>
<comment type="caution">
    <text evidence="2">The sequence shown here is derived from an EMBL/GenBank/DDBJ whole genome shotgun (WGS) entry which is preliminary data.</text>
</comment>
<feature type="region of interest" description="Disordered" evidence="1">
    <location>
        <begin position="522"/>
        <end position="546"/>
    </location>
</feature>
<feature type="region of interest" description="Disordered" evidence="1">
    <location>
        <begin position="595"/>
        <end position="637"/>
    </location>
</feature>
<reference evidence="2 3" key="1">
    <citation type="journal article" name="Sci. Rep.">
        <title>Telomere-to-telomere assembled and centromere annotated genomes of the two main subspecies of the button mushroom Agaricus bisporus reveal especially polymorphic chromosome ends.</title>
        <authorList>
            <person name="Sonnenberg A.S.M."/>
            <person name="Sedaghat-Telgerd N."/>
            <person name="Lavrijssen B."/>
            <person name="Ohm R.A."/>
            <person name="Hendrickx P.M."/>
            <person name="Scholtmeijer K."/>
            <person name="Baars J.J.P."/>
            <person name="van Peer A."/>
        </authorList>
    </citation>
    <scope>NUCLEOTIDE SEQUENCE [LARGE SCALE GENOMIC DNA]</scope>
    <source>
        <strain evidence="2 3">H119_p4</strain>
    </source>
</reference>
<dbReference type="PROSITE" id="PS50007">
    <property type="entry name" value="PIPLC_X_DOMAIN"/>
    <property type="match status" value="1"/>
</dbReference>
<evidence type="ECO:0000313" key="3">
    <source>
        <dbReference type="Proteomes" id="UP000629468"/>
    </source>
</evidence>
<accession>A0A8H7KF81</accession>
<feature type="compositionally biased region" description="Acidic residues" evidence="1">
    <location>
        <begin position="596"/>
        <end position="606"/>
    </location>
</feature>
<dbReference type="EMBL" id="JABXXO010000009">
    <property type="protein sequence ID" value="KAF7770885.1"/>
    <property type="molecule type" value="Genomic_DNA"/>
</dbReference>
<gene>
    <name evidence="2" type="ORF">Agabi119p4_6859</name>
</gene>
<feature type="compositionally biased region" description="Acidic residues" evidence="1">
    <location>
        <begin position="522"/>
        <end position="531"/>
    </location>
</feature>
<feature type="region of interest" description="Disordered" evidence="1">
    <location>
        <begin position="1"/>
        <end position="25"/>
    </location>
</feature>
<organism evidence="2 3">
    <name type="scientific">Agaricus bisporus var. burnettii</name>
    <dbReference type="NCBI Taxonomy" id="192524"/>
    <lineage>
        <taxon>Eukaryota</taxon>
        <taxon>Fungi</taxon>
        <taxon>Dikarya</taxon>
        <taxon>Basidiomycota</taxon>
        <taxon>Agaricomycotina</taxon>
        <taxon>Agaricomycetes</taxon>
        <taxon>Agaricomycetidae</taxon>
        <taxon>Agaricales</taxon>
        <taxon>Agaricineae</taxon>
        <taxon>Agaricaceae</taxon>
        <taxon>Agaricus</taxon>
    </lineage>
</organism>
<evidence type="ECO:0000256" key="1">
    <source>
        <dbReference type="SAM" id="MobiDB-lite"/>
    </source>
</evidence>
<dbReference type="Proteomes" id="UP000629468">
    <property type="component" value="Unassembled WGS sequence"/>
</dbReference>
<name>A0A8H7KF81_AGABI</name>
<evidence type="ECO:0000313" key="2">
    <source>
        <dbReference type="EMBL" id="KAF7770885.1"/>
    </source>
</evidence>
<protein>
    <submittedName>
        <fullName evidence="2">Uncharacterized protein</fullName>
    </submittedName>
</protein>
<proteinExistence type="predicted"/>